<evidence type="ECO:0000259" key="2">
    <source>
        <dbReference type="Pfam" id="PF01243"/>
    </source>
</evidence>
<dbReference type="InterPro" id="IPR011576">
    <property type="entry name" value="Pyridox_Oxase_N"/>
</dbReference>
<dbReference type="PANTHER" id="PTHR28040:SF1">
    <property type="entry name" value="PYRIDOXAMINE 5'-PHOSPHATE OXIDASE YLR456W HOMOLOG-RELATED"/>
    <property type="match status" value="1"/>
</dbReference>
<reference evidence="3" key="1">
    <citation type="submission" date="2020-10" db="EMBL/GenBank/DDBJ databases">
        <title>High-Quality Genome Resource of Clonostachys rosea strain S41 by Oxford Nanopore Long-Read Sequencing.</title>
        <authorList>
            <person name="Wang H."/>
        </authorList>
    </citation>
    <scope>NUCLEOTIDE SEQUENCE</scope>
    <source>
        <strain evidence="3">S41</strain>
    </source>
</reference>
<evidence type="ECO:0000256" key="1">
    <source>
        <dbReference type="SAM" id="MobiDB-lite"/>
    </source>
</evidence>
<proteinExistence type="predicted"/>
<dbReference type="Proteomes" id="UP000616885">
    <property type="component" value="Unassembled WGS sequence"/>
</dbReference>
<dbReference type="InterPro" id="IPR012349">
    <property type="entry name" value="Split_barrel_FMN-bd"/>
</dbReference>
<gene>
    <name evidence="3" type="ORF">IM811_008357</name>
</gene>
<dbReference type="EMBL" id="JADCTT010000002">
    <property type="protein sequence ID" value="KAF9757413.1"/>
    <property type="molecule type" value="Genomic_DNA"/>
</dbReference>
<feature type="region of interest" description="Disordered" evidence="1">
    <location>
        <begin position="115"/>
        <end position="136"/>
    </location>
</feature>
<name>A0A8H7NKL5_BIOOC</name>
<accession>A0A8H7NKL5</accession>
<sequence length="247" mass="27060">MTPGQTSVPSQHHIMNSMDKIPLNYEASEGDTHKKLTTSLPQEVVQCLENARFLHLATCSDNVPNVSLMNYTYLPSSPYNSSPVIIMTTNPASRKTTSILSNPNVSLLVHDWVSHRPPSHTRRPSGGSPTREPPSSLASLLLNLNSSEISSISATIGGAARIIQTGSEEEKYFCDQHLANHTYDDEDNQLFRQRSNPGSDSRTGQFVAGREVSVIAVEIKDVRISDYKGAVRDWAIVPEESLVNGST</sequence>
<organism evidence="3 4">
    <name type="scientific">Bionectria ochroleuca</name>
    <name type="common">Gliocladium roseum</name>
    <dbReference type="NCBI Taxonomy" id="29856"/>
    <lineage>
        <taxon>Eukaryota</taxon>
        <taxon>Fungi</taxon>
        <taxon>Dikarya</taxon>
        <taxon>Ascomycota</taxon>
        <taxon>Pezizomycotina</taxon>
        <taxon>Sordariomycetes</taxon>
        <taxon>Hypocreomycetidae</taxon>
        <taxon>Hypocreales</taxon>
        <taxon>Bionectriaceae</taxon>
        <taxon>Clonostachys</taxon>
    </lineage>
</organism>
<dbReference type="GO" id="GO:0005737">
    <property type="term" value="C:cytoplasm"/>
    <property type="evidence" value="ECO:0007669"/>
    <property type="project" value="TreeGrafter"/>
</dbReference>
<dbReference type="SUPFAM" id="SSF50475">
    <property type="entry name" value="FMN-binding split barrel"/>
    <property type="match status" value="1"/>
</dbReference>
<dbReference type="AlphaFoldDB" id="A0A8H7NKL5"/>
<evidence type="ECO:0000313" key="3">
    <source>
        <dbReference type="EMBL" id="KAF9757413.1"/>
    </source>
</evidence>
<dbReference type="Gene3D" id="2.30.110.10">
    <property type="entry name" value="Electron Transport, Fmn-binding Protein, Chain A"/>
    <property type="match status" value="1"/>
</dbReference>
<comment type="caution">
    <text evidence="3">The sequence shown here is derived from an EMBL/GenBank/DDBJ whole genome shotgun (WGS) entry which is preliminary data.</text>
</comment>
<dbReference type="Pfam" id="PF01243">
    <property type="entry name" value="PNPOx_N"/>
    <property type="match status" value="1"/>
</dbReference>
<feature type="domain" description="Pyridoxamine 5'-phosphate oxidase N-terminal" evidence="2">
    <location>
        <begin position="40"/>
        <end position="183"/>
    </location>
</feature>
<evidence type="ECO:0000313" key="4">
    <source>
        <dbReference type="Proteomes" id="UP000616885"/>
    </source>
</evidence>
<protein>
    <recommendedName>
        <fullName evidence="2">Pyridoxamine 5'-phosphate oxidase N-terminal domain-containing protein</fullName>
    </recommendedName>
</protein>
<dbReference type="PANTHER" id="PTHR28040">
    <property type="entry name" value="PYRIDOXAMINE 5'-PHOSPHATE OXIDASE YLR456W HOMOLOG-RELATED"/>
    <property type="match status" value="1"/>
</dbReference>
<dbReference type="GO" id="GO:0005634">
    <property type="term" value="C:nucleus"/>
    <property type="evidence" value="ECO:0007669"/>
    <property type="project" value="TreeGrafter"/>
</dbReference>
<dbReference type="InterPro" id="IPR052841">
    <property type="entry name" value="PMP_oxidase-like"/>
</dbReference>